<evidence type="ECO:0000313" key="1">
    <source>
        <dbReference type="EMBL" id="OJA15434.1"/>
    </source>
</evidence>
<gene>
    <name evidence="1" type="ORF">AZE42_12347</name>
</gene>
<dbReference type="EMBL" id="LVVM01003115">
    <property type="protein sequence ID" value="OJA15434.1"/>
    <property type="molecule type" value="Genomic_DNA"/>
</dbReference>
<protein>
    <submittedName>
        <fullName evidence="1">Uncharacterized protein</fullName>
    </submittedName>
</protein>
<sequence length="94" mass="10487">MGMAYTFVDEMLKTGKVQKDVENLVPCLRLVHAALAIHADANNLNNDFSANYLVKERIIGKFVKYINNNRVVPAHGLGSKEADIGLFLCFIQHV</sequence>
<feature type="non-terminal residue" evidence="1">
    <location>
        <position position="94"/>
    </location>
</feature>
<dbReference type="Proteomes" id="UP000183567">
    <property type="component" value="Unassembled WGS sequence"/>
</dbReference>
<evidence type="ECO:0000313" key="2">
    <source>
        <dbReference type="Proteomes" id="UP000183567"/>
    </source>
</evidence>
<comment type="caution">
    <text evidence="1">The sequence shown here is derived from an EMBL/GenBank/DDBJ whole genome shotgun (WGS) entry which is preliminary data.</text>
</comment>
<organism evidence="1 2">
    <name type="scientific">Rhizopogon vesiculosus</name>
    <dbReference type="NCBI Taxonomy" id="180088"/>
    <lineage>
        <taxon>Eukaryota</taxon>
        <taxon>Fungi</taxon>
        <taxon>Dikarya</taxon>
        <taxon>Basidiomycota</taxon>
        <taxon>Agaricomycotina</taxon>
        <taxon>Agaricomycetes</taxon>
        <taxon>Agaricomycetidae</taxon>
        <taxon>Boletales</taxon>
        <taxon>Suillineae</taxon>
        <taxon>Rhizopogonaceae</taxon>
        <taxon>Rhizopogon</taxon>
    </lineage>
</organism>
<proteinExistence type="predicted"/>
<accession>A0A1J8R132</accession>
<name>A0A1J8R132_9AGAM</name>
<dbReference type="AlphaFoldDB" id="A0A1J8R132"/>
<dbReference type="OrthoDB" id="301415at2759"/>
<reference evidence="1 2" key="1">
    <citation type="submission" date="2016-03" db="EMBL/GenBank/DDBJ databases">
        <title>Comparative genomics of the ectomycorrhizal sister species Rhizopogon vinicolor and Rhizopogon vesiculosus (Basidiomycota: Boletales) reveals a divergence of the mating type B locus.</title>
        <authorList>
            <person name="Mujic A.B."/>
            <person name="Kuo A."/>
            <person name="Tritt A."/>
            <person name="Lipzen A."/>
            <person name="Chen C."/>
            <person name="Johnson J."/>
            <person name="Sharma A."/>
            <person name="Barry K."/>
            <person name="Grigoriev I.V."/>
            <person name="Spatafora J.W."/>
        </authorList>
    </citation>
    <scope>NUCLEOTIDE SEQUENCE [LARGE SCALE GENOMIC DNA]</scope>
    <source>
        <strain evidence="1 2">AM-OR11-056</strain>
    </source>
</reference>
<dbReference type="STRING" id="180088.A0A1J8R132"/>
<keyword evidence="2" id="KW-1185">Reference proteome</keyword>